<keyword evidence="1" id="KW-0479">Metal-binding</keyword>
<dbReference type="NCBIfam" id="TIGR01486">
    <property type="entry name" value="HAD-SF-IIB-MPGP"/>
    <property type="match status" value="1"/>
</dbReference>
<dbReference type="InterPro" id="IPR036412">
    <property type="entry name" value="HAD-like_sf"/>
</dbReference>
<dbReference type="GO" id="GO:0050531">
    <property type="term" value="F:mannosyl-3-phosphoglycerate phosphatase activity"/>
    <property type="evidence" value="ECO:0007669"/>
    <property type="project" value="UniProtKB-EC"/>
</dbReference>
<gene>
    <name evidence="4" type="primary">mpgP</name>
    <name evidence="4" type="ORF">SCABRO_00481</name>
</gene>
<dbReference type="GO" id="GO:0005829">
    <property type="term" value="C:cytosol"/>
    <property type="evidence" value="ECO:0007669"/>
    <property type="project" value="TreeGrafter"/>
</dbReference>
<reference evidence="4 5" key="1">
    <citation type="submission" date="2014-10" db="EMBL/GenBank/DDBJ databases">
        <title>Draft genome of anammox bacterium scalindua brodae, obtained using differential coverage binning of sequence data from two enrichment reactors.</title>
        <authorList>
            <person name="Speth D.R."/>
            <person name="Russ L."/>
            <person name="Kartal B."/>
            <person name="Op den Camp H.J."/>
            <person name="Dutilh B.E."/>
            <person name="Jetten M.S."/>
        </authorList>
    </citation>
    <scope>NUCLEOTIDE SEQUENCE [LARGE SCALE GENOMIC DNA]</scope>
    <source>
        <strain evidence="4">RU1</strain>
    </source>
</reference>
<dbReference type="Pfam" id="PF08282">
    <property type="entry name" value="Hydrolase_3"/>
    <property type="match status" value="1"/>
</dbReference>
<organism evidence="4 5">
    <name type="scientific">Candidatus Scalindua brodae</name>
    <dbReference type="NCBI Taxonomy" id="237368"/>
    <lineage>
        <taxon>Bacteria</taxon>
        <taxon>Pseudomonadati</taxon>
        <taxon>Planctomycetota</taxon>
        <taxon>Candidatus Brocadiia</taxon>
        <taxon>Candidatus Brocadiales</taxon>
        <taxon>Candidatus Scalinduaceae</taxon>
        <taxon>Candidatus Scalindua</taxon>
    </lineage>
</organism>
<keyword evidence="2 4" id="KW-0378">Hydrolase</keyword>
<sequence>MNNNEIKIVFTDLDGTLLDHSTYSYSEAEKALKSLREKGIHLVLCSSKTRDEIKIYRDKLSNNEPFISENGGAIYIPEKYGLKCDFDKTDNGFLVIEIGSEYKILKRVFEQIKIKTGINVKSIAEFTVDEIVELTGLRREEACLAQKKEYSLPFIIDGSEEDVKNIQNEISLSGFNYTEGARFVYLMGANDKGKAVNILVDIFRKNYPDTKILTVGLGDSLNDLPMLEAVDKKFLVKKELGNYEERIKVGDLIYADGIGPVGWNKAILGLFGK</sequence>
<dbReference type="SFLD" id="SFLDG01142">
    <property type="entry name" value="C2.B.2:_Mannosyl-3-phosphoglyc"/>
    <property type="match status" value="1"/>
</dbReference>
<evidence type="ECO:0000313" key="4">
    <source>
        <dbReference type="EMBL" id="KHE93748.1"/>
    </source>
</evidence>
<protein>
    <submittedName>
        <fullName evidence="4">Mannosyl-3-phosphoglycerate phosphatase</fullName>
        <ecNumber evidence="4">3.1.3.70</ecNumber>
    </submittedName>
</protein>
<dbReference type="Proteomes" id="UP000030652">
    <property type="component" value="Unassembled WGS sequence"/>
</dbReference>
<dbReference type="GO" id="GO:0000287">
    <property type="term" value="F:magnesium ion binding"/>
    <property type="evidence" value="ECO:0007669"/>
    <property type="project" value="TreeGrafter"/>
</dbReference>
<keyword evidence="3" id="KW-0460">Magnesium</keyword>
<dbReference type="Gene3D" id="3.30.980.20">
    <property type="entry name" value="Putative mannosyl-3-phosphoglycerate phosphatase, domain 2"/>
    <property type="match status" value="1"/>
</dbReference>
<dbReference type="InterPro" id="IPR006379">
    <property type="entry name" value="HAD-SF_hydro_IIB"/>
</dbReference>
<dbReference type="InterPro" id="IPR023214">
    <property type="entry name" value="HAD_sf"/>
</dbReference>
<evidence type="ECO:0000256" key="1">
    <source>
        <dbReference type="ARBA" id="ARBA00022723"/>
    </source>
</evidence>
<dbReference type="PANTHER" id="PTHR10000">
    <property type="entry name" value="PHOSPHOSERINE PHOSPHATASE"/>
    <property type="match status" value="1"/>
</dbReference>
<name>A0A0B0ERH5_9BACT</name>
<evidence type="ECO:0000256" key="3">
    <source>
        <dbReference type="ARBA" id="ARBA00022842"/>
    </source>
</evidence>
<dbReference type="SFLD" id="SFLDS00003">
    <property type="entry name" value="Haloacid_Dehalogenase"/>
    <property type="match status" value="1"/>
</dbReference>
<dbReference type="GO" id="GO:0051479">
    <property type="term" value="P:mannosylglycerate biosynthetic process"/>
    <property type="evidence" value="ECO:0007669"/>
    <property type="project" value="InterPro"/>
</dbReference>
<dbReference type="EC" id="3.1.3.70" evidence="4"/>
<dbReference type="InterPro" id="IPR006381">
    <property type="entry name" value="HAD-SF-IIB-MPGP"/>
</dbReference>
<accession>A0A0B0ERH5</accession>
<dbReference type="AlphaFoldDB" id="A0A0B0ERH5"/>
<dbReference type="CDD" id="cd07507">
    <property type="entry name" value="HAD_Pase"/>
    <property type="match status" value="1"/>
</dbReference>
<evidence type="ECO:0000313" key="5">
    <source>
        <dbReference type="Proteomes" id="UP000030652"/>
    </source>
</evidence>
<dbReference type="NCBIfam" id="TIGR01484">
    <property type="entry name" value="HAD-SF-IIB"/>
    <property type="match status" value="1"/>
</dbReference>
<dbReference type="eggNOG" id="COG3769">
    <property type="taxonomic scope" value="Bacteria"/>
</dbReference>
<dbReference type="SFLD" id="SFLDG01140">
    <property type="entry name" value="C2.B:_Phosphomannomutase_and_P"/>
    <property type="match status" value="1"/>
</dbReference>
<evidence type="ECO:0000256" key="2">
    <source>
        <dbReference type="ARBA" id="ARBA00022801"/>
    </source>
</evidence>
<dbReference type="EMBL" id="JRYO01000037">
    <property type="protein sequence ID" value="KHE93748.1"/>
    <property type="molecule type" value="Genomic_DNA"/>
</dbReference>
<dbReference type="PANTHER" id="PTHR10000:SF8">
    <property type="entry name" value="HAD SUPERFAMILY HYDROLASE-LIKE, TYPE 3"/>
    <property type="match status" value="1"/>
</dbReference>
<dbReference type="SUPFAM" id="SSF56784">
    <property type="entry name" value="HAD-like"/>
    <property type="match status" value="1"/>
</dbReference>
<comment type="caution">
    <text evidence="4">The sequence shown here is derived from an EMBL/GenBank/DDBJ whole genome shotgun (WGS) entry which is preliminary data.</text>
</comment>
<dbReference type="Gene3D" id="3.40.50.1000">
    <property type="entry name" value="HAD superfamily/HAD-like"/>
    <property type="match status" value="1"/>
</dbReference>
<proteinExistence type="predicted"/>